<dbReference type="Pfam" id="PF01582">
    <property type="entry name" value="TIR"/>
    <property type="match status" value="1"/>
</dbReference>
<gene>
    <name evidence="4" type="ORF">Din_040173</name>
</gene>
<proteinExistence type="predicted"/>
<name>A0A5B7BP45_DAVIN</name>
<dbReference type="InterPro" id="IPR035897">
    <property type="entry name" value="Toll_tir_struct_dom_sf"/>
</dbReference>
<evidence type="ECO:0000313" key="4">
    <source>
        <dbReference type="EMBL" id="MPA70732.1"/>
    </source>
</evidence>
<feature type="domain" description="TIR" evidence="3">
    <location>
        <begin position="16"/>
        <end position="172"/>
    </location>
</feature>
<evidence type="ECO:0000256" key="2">
    <source>
        <dbReference type="SAM" id="Phobius"/>
    </source>
</evidence>
<dbReference type="AlphaFoldDB" id="A0A5B7BP45"/>
<dbReference type="GO" id="GO:0007165">
    <property type="term" value="P:signal transduction"/>
    <property type="evidence" value="ECO:0007669"/>
    <property type="project" value="InterPro"/>
</dbReference>
<keyword evidence="1" id="KW-0520">NAD</keyword>
<dbReference type="Gene3D" id="3.40.50.10140">
    <property type="entry name" value="Toll/interleukin-1 receptor homology (TIR) domain"/>
    <property type="match status" value="1"/>
</dbReference>
<dbReference type="PANTHER" id="PTHR32009">
    <property type="entry name" value="TMV RESISTANCE PROTEIN N-LIKE"/>
    <property type="match status" value="1"/>
</dbReference>
<dbReference type="SMART" id="SM00255">
    <property type="entry name" value="TIR"/>
    <property type="match status" value="1"/>
</dbReference>
<dbReference type="PANTHER" id="PTHR32009:SF154">
    <property type="entry name" value="TIR DOMAIN-CONTAINING PROTEIN"/>
    <property type="match status" value="1"/>
</dbReference>
<evidence type="ECO:0000256" key="1">
    <source>
        <dbReference type="ARBA" id="ARBA00023027"/>
    </source>
</evidence>
<organism evidence="4">
    <name type="scientific">Davidia involucrata</name>
    <name type="common">Dove tree</name>
    <dbReference type="NCBI Taxonomy" id="16924"/>
    <lineage>
        <taxon>Eukaryota</taxon>
        <taxon>Viridiplantae</taxon>
        <taxon>Streptophyta</taxon>
        <taxon>Embryophyta</taxon>
        <taxon>Tracheophyta</taxon>
        <taxon>Spermatophyta</taxon>
        <taxon>Magnoliopsida</taxon>
        <taxon>eudicotyledons</taxon>
        <taxon>Gunneridae</taxon>
        <taxon>Pentapetalae</taxon>
        <taxon>asterids</taxon>
        <taxon>Cornales</taxon>
        <taxon>Nyssaceae</taxon>
        <taxon>Davidia</taxon>
    </lineage>
</organism>
<reference evidence="4" key="1">
    <citation type="submission" date="2019-08" db="EMBL/GenBank/DDBJ databases">
        <title>Reference gene set and small RNA set construction with multiple tissues from Davidia involucrata Baill.</title>
        <authorList>
            <person name="Yang H."/>
            <person name="Zhou C."/>
            <person name="Li G."/>
            <person name="Wang J."/>
            <person name="Gao P."/>
            <person name="Wang M."/>
            <person name="Wang R."/>
            <person name="Zhao Y."/>
        </authorList>
    </citation>
    <scope>NUCLEOTIDE SEQUENCE</scope>
    <source>
        <tissue evidence="4">Mixed with DoveR01_LX</tissue>
    </source>
</reference>
<sequence length="195" mass="22381">MDAVRAPEVSSSMSRCTYHVFLSFRGDDTSKTFTDHLYTALVHAGINTFRDDDELERGEDIESELQKAIRQSRISIILFSKDYASSKWCLNELVKILERRSIAGHNVLPIFYDVEPSQVRMQTGSFAEAFSRHEKQFQAETDERKGSGWTCWRDGGQHSEKLQILEGWSYKIALMGNFLKSPLVGTMLLYFLILL</sequence>
<keyword evidence="2" id="KW-1133">Transmembrane helix</keyword>
<dbReference type="FunFam" id="3.40.50.10140:FF:000007">
    <property type="entry name" value="Disease resistance protein (TIR-NBS-LRR class)"/>
    <property type="match status" value="1"/>
</dbReference>
<dbReference type="PROSITE" id="PS50104">
    <property type="entry name" value="TIR"/>
    <property type="match status" value="1"/>
</dbReference>
<accession>A0A5B7BP45</accession>
<feature type="transmembrane region" description="Helical" evidence="2">
    <location>
        <begin position="172"/>
        <end position="193"/>
    </location>
</feature>
<dbReference type="InterPro" id="IPR000157">
    <property type="entry name" value="TIR_dom"/>
</dbReference>
<keyword evidence="2" id="KW-0472">Membrane</keyword>
<keyword evidence="2" id="KW-0812">Transmembrane</keyword>
<evidence type="ECO:0000259" key="3">
    <source>
        <dbReference type="PROSITE" id="PS50104"/>
    </source>
</evidence>
<dbReference type="SUPFAM" id="SSF52200">
    <property type="entry name" value="Toll/Interleukin receptor TIR domain"/>
    <property type="match status" value="1"/>
</dbReference>
<protein>
    <recommendedName>
        <fullName evidence="3">TIR domain-containing protein</fullName>
    </recommendedName>
</protein>
<dbReference type="EMBL" id="GHES01040173">
    <property type="protein sequence ID" value="MPA70732.1"/>
    <property type="molecule type" value="Transcribed_RNA"/>
</dbReference>